<feature type="region of interest" description="Disordered" evidence="1">
    <location>
        <begin position="1"/>
        <end position="25"/>
    </location>
</feature>
<sequence length="359" mass="38729">MPGSHIHSTGAPSTPTNPFVAAPRRPKGIGLTGNISTTYDTGVVSDADGTIIAKLHPNTSQPLRCARSIAVQVARAVAQNLKSFEGQVDVHANHQNGTYGRKPVVLPTSDVQNNQSHGSSHYIPKNSISPANDLRLTSKPQKPRRSGINPQADYPQPASIQSHSQPIRGHYPSVPNIAPAITTGLFALPPILLPAPASPVSPLLAAPPQAHYSPLPSPSSSHPSPHRHPPSSSPWAPRHILPHSCASSTSASMKGFDLLGEKKAFFREGEEELMTPFSQRSRNKPSPLSNGVRASEADFWKRFSVSVRLDEIDRQKEPPSDWLSKAQAKRSILKKIAWSSALMASFRSTPSHPVQLNYP</sequence>
<evidence type="ECO:0000256" key="1">
    <source>
        <dbReference type="SAM" id="MobiDB-lite"/>
    </source>
</evidence>
<keyword evidence="3" id="KW-1185">Reference proteome</keyword>
<gene>
    <name evidence="2" type="ORF">IAS62_006539</name>
</gene>
<accession>A0ABZ2B2V1</accession>
<feature type="region of interest" description="Disordered" evidence="1">
    <location>
        <begin position="211"/>
        <end position="240"/>
    </location>
</feature>
<reference evidence="2 3" key="1">
    <citation type="submission" date="2024-01" db="EMBL/GenBank/DDBJ databases">
        <title>Comparative genomics of Cryptococcus and Kwoniella reveals pathogenesis evolution and contrasting modes of karyotype evolution via chromosome fusion or intercentromeric recombination.</title>
        <authorList>
            <person name="Coelho M.A."/>
            <person name="David-Palma M."/>
            <person name="Shea T."/>
            <person name="Bowers K."/>
            <person name="McGinley-Smith S."/>
            <person name="Mohammad A.W."/>
            <person name="Gnirke A."/>
            <person name="Yurkov A.M."/>
            <person name="Nowrousian M."/>
            <person name="Sun S."/>
            <person name="Cuomo C.A."/>
            <person name="Heitman J."/>
        </authorList>
    </citation>
    <scope>NUCLEOTIDE SEQUENCE [LARGE SCALE GENOMIC DNA]</scope>
    <source>
        <strain evidence="2 3">7685027</strain>
    </source>
</reference>
<feature type="region of interest" description="Disordered" evidence="1">
    <location>
        <begin position="93"/>
        <end position="171"/>
    </location>
</feature>
<proteinExistence type="predicted"/>
<feature type="compositionally biased region" description="Low complexity" evidence="1">
    <location>
        <begin position="211"/>
        <end position="223"/>
    </location>
</feature>
<feature type="compositionally biased region" description="Polar residues" evidence="1">
    <location>
        <begin position="1"/>
        <end position="17"/>
    </location>
</feature>
<organism evidence="2 3">
    <name type="scientific">Cryptococcus decagattii</name>
    <dbReference type="NCBI Taxonomy" id="1859122"/>
    <lineage>
        <taxon>Eukaryota</taxon>
        <taxon>Fungi</taxon>
        <taxon>Dikarya</taxon>
        <taxon>Basidiomycota</taxon>
        <taxon>Agaricomycotina</taxon>
        <taxon>Tremellomycetes</taxon>
        <taxon>Tremellales</taxon>
        <taxon>Cryptococcaceae</taxon>
        <taxon>Cryptococcus</taxon>
        <taxon>Cryptococcus gattii species complex</taxon>
    </lineage>
</organism>
<dbReference type="GeneID" id="89993307"/>
<protein>
    <submittedName>
        <fullName evidence="2">Uncharacterized protein</fullName>
    </submittedName>
</protein>
<name>A0ABZ2B2V1_9TREE</name>
<dbReference type="Proteomes" id="UP001432216">
    <property type="component" value="Chromosome 14"/>
</dbReference>
<dbReference type="EMBL" id="CP143819">
    <property type="protein sequence ID" value="WVO25150.1"/>
    <property type="molecule type" value="Genomic_DNA"/>
</dbReference>
<evidence type="ECO:0000313" key="2">
    <source>
        <dbReference type="EMBL" id="WVO25150.1"/>
    </source>
</evidence>
<dbReference type="RefSeq" id="XP_064724389.1">
    <property type="nucleotide sequence ID" value="XM_064868317.1"/>
</dbReference>
<evidence type="ECO:0000313" key="3">
    <source>
        <dbReference type="Proteomes" id="UP001432216"/>
    </source>
</evidence>
<feature type="compositionally biased region" description="Polar residues" evidence="1">
    <location>
        <begin position="109"/>
        <end position="119"/>
    </location>
</feature>